<dbReference type="GO" id="GO:0009103">
    <property type="term" value="P:lipopolysaccharide biosynthetic process"/>
    <property type="evidence" value="ECO:0007669"/>
    <property type="project" value="TreeGrafter"/>
</dbReference>
<reference evidence="9" key="1">
    <citation type="journal article" date="2015" name="MBio">
        <title>Genome-Resolved Metagenomic Analysis Reveals Roles for Candidate Phyla and Other Microbial Community Members in Biogeochemical Transformations in Oil Reservoirs.</title>
        <authorList>
            <person name="Hu P."/>
            <person name="Tom L."/>
            <person name="Singh A."/>
            <person name="Thomas B.C."/>
            <person name="Baker B.J."/>
            <person name="Piceno Y.M."/>
            <person name="Andersen G.L."/>
            <person name="Banfield J.F."/>
        </authorList>
    </citation>
    <scope>NUCLEOTIDE SEQUENCE [LARGE SCALE GENOMIC DNA]</scope>
</reference>
<evidence type="ECO:0000313" key="8">
    <source>
        <dbReference type="EMBL" id="KUK76625.1"/>
    </source>
</evidence>
<feature type="transmembrane region" description="Helical" evidence="7">
    <location>
        <begin position="29"/>
        <end position="61"/>
    </location>
</feature>
<accession>A0A101HGW0</accession>
<dbReference type="Proteomes" id="UP000053904">
    <property type="component" value="Unassembled WGS sequence"/>
</dbReference>
<dbReference type="EC" id="2.7.8.-" evidence="8"/>
<feature type="transmembrane region" description="Helical" evidence="7">
    <location>
        <begin position="365"/>
        <end position="382"/>
    </location>
</feature>
<feature type="transmembrane region" description="Helical" evidence="7">
    <location>
        <begin position="339"/>
        <end position="359"/>
    </location>
</feature>
<evidence type="ECO:0000256" key="2">
    <source>
        <dbReference type="ARBA" id="ARBA00022475"/>
    </source>
</evidence>
<feature type="transmembrane region" description="Helical" evidence="7">
    <location>
        <begin position="138"/>
        <end position="160"/>
    </location>
</feature>
<feature type="transmembrane region" description="Helical" evidence="7">
    <location>
        <begin position="212"/>
        <end position="229"/>
    </location>
</feature>
<comment type="subcellular location">
    <subcellularLocation>
        <location evidence="1">Cell membrane</location>
        <topology evidence="1">Multi-pass membrane protein</topology>
    </subcellularLocation>
</comment>
<keyword evidence="5 7" id="KW-1133">Transmembrane helix</keyword>
<dbReference type="CDD" id="cd06853">
    <property type="entry name" value="GT_WecA_like"/>
    <property type="match status" value="1"/>
</dbReference>
<keyword evidence="3 8" id="KW-0808">Transferase</keyword>
<protein>
    <submittedName>
        <fullName evidence="8">Glycosyl transferase family protein</fullName>
        <ecNumber evidence="8">2.7.8.-</ecNumber>
    </submittedName>
</protein>
<evidence type="ECO:0000256" key="1">
    <source>
        <dbReference type="ARBA" id="ARBA00004651"/>
    </source>
</evidence>
<feature type="transmembrane region" description="Helical" evidence="7">
    <location>
        <begin position="109"/>
        <end position="126"/>
    </location>
</feature>
<evidence type="ECO:0000313" key="9">
    <source>
        <dbReference type="Proteomes" id="UP000053904"/>
    </source>
</evidence>
<sequence>MDYAIPTQFFKTLTTVFSPLIGNPVLSKYIAFIPIALIAFLATFLLTPIIGKIAWSIGATYKPNTKRRGKDFDNPAKAMHEVETPSLGGLSVTLPAFIITFLSFQITPFTAPILLALLVLMIGSTLDDIFNLDSRIQFGYQILASLIIVLSIIDLTQIGLVEREFLNFAAYTVRFDIFKFPISVILPGDIFLFFWLLLCLNAVKWVGGSPGLLESYSAVIFTLLFIVAIRMSSDFTAVASIAMSGSLLAFLVFAIPPEKIMSGSSGRSVYGFMIALLALISDAKISTSIMLLALPILDAIYVIVRRIFVHKPKSLKELLEINDTTHLHHRLLQLKLTRIQVLLLETSIALIIGSIAIATTGAMRYFAVIFGLALILLLIVIINNKANKRKESEKEKSPESKYSY</sequence>
<comment type="caution">
    <text evidence="8">The sequence shown here is derived from an EMBL/GenBank/DDBJ whole genome shotgun (WGS) entry which is preliminary data.</text>
</comment>
<evidence type="ECO:0000256" key="4">
    <source>
        <dbReference type="ARBA" id="ARBA00022692"/>
    </source>
</evidence>
<feature type="transmembrane region" description="Helical" evidence="7">
    <location>
        <begin position="235"/>
        <end position="255"/>
    </location>
</feature>
<dbReference type="EMBL" id="LGGO01000124">
    <property type="protein sequence ID" value="KUK76625.1"/>
    <property type="molecule type" value="Genomic_DNA"/>
</dbReference>
<dbReference type="AlphaFoldDB" id="A0A101HGW0"/>
<evidence type="ECO:0000256" key="5">
    <source>
        <dbReference type="ARBA" id="ARBA00022989"/>
    </source>
</evidence>
<dbReference type="PANTHER" id="PTHR22926:SF3">
    <property type="entry name" value="UNDECAPRENYL-PHOSPHATE ALPHA-N-ACETYLGLUCOSAMINYL 1-PHOSPHATE TRANSFERASE"/>
    <property type="match status" value="1"/>
</dbReference>
<name>A0A101HGW0_9BACT</name>
<evidence type="ECO:0000256" key="6">
    <source>
        <dbReference type="ARBA" id="ARBA00023136"/>
    </source>
</evidence>
<keyword evidence="2" id="KW-1003">Cell membrane</keyword>
<dbReference type="PANTHER" id="PTHR22926">
    <property type="entry name" value="PHOSPHO-N-ACETYLMURAMOYL-PENTAPEPTIDE-TRANSFERASE"/>
    <property type="match status" value="1"/>
</dbReference>
<dbReference type="GO" id="GO:0044038">
    <property type="term" value="P:cell wall macromolecule biosynthetic process"/>
    <property type="evidence" value="ECO:0007669"/>
    <property type="project" value="TreeGrafter"/>
</dbReference>
<dbReference type="InterPro" id="IPR000715">
    <property type="entry name" value="Glycosyl_transferase_4"/>
</dbReference>
<keyword evidence="4 7" id="KW-0812">Transmembrane</keyword>
<dbReference type="GO" id="GO:0071555">
    <property type="term" value="P:cell wall organization"/>
    <property type="evidence" value="ECO:0007669"/>
    <property type="project" value="TreeGrafter"/>
</dbReference>
<dbReference type="GO" id="GO:0016780">
    <property type="term" value="F:phosphotransferase activity, for other substituted phosphate groups"/>
    <property type="evidence" value="ECO:0007669"/>
    <property type="project" value="InterPro"/>
</dbReference>
<feature type="transmembrane region" description="Helical" evidence="7">
    <location>
        <begin position="267"/>
        <end position="283"/>
    </location>
</feature>
<gene>
    <name evidence="8" type="ORF">XD93_0806</name>
</gene>
<dbReference type="GO" id="GO:0005886">
    <property type="term" value="C:plasma membrane"/>
    <property type="evidence" value="ECO:0007669"/>
    <property type="project" value="UniProtKB-SubCell"/>
</dbReference>
<proteinExistence type="predicted"/>
<feature type="transmembrane region" description="Helical" evidence="7">
    <location>
        <begin position="180"/>
        <end position="200"/>
    </location>
</feature>
<evidence type="ECO:0000256" key="3">
    <source>
        <dbReference type="ARBA" id="ARBA00022679"/>
    </source>
</evidence>
<organism evidence="8 9">
    <name type="scientific">candidate division WS6 bacterium 34_10</name>
    <dbReference type="NCBI Taxonomy" id="1641389"/>
    <lineage>
        <taxon>Bacteria</taxon>
        <taxon>Candidatus Dojkabacteria</taxon>
    </lineage>
</organism>
<dbReference type="Pfam" id="PF00953">
    <property type="entry name" value="Glycos_transf_4"/>
    <property type="match status" value="1"/>
</dbReference>
<evidence type="ECO:0000256" key="7">
    <source>
        <dbReference type="SAM" id="Phobius"/>
    </source>
</evidence>
<keyword evidence="6 7" id="KW-0472">Membrane</keyword>